<comment type="caution">
    <text evidence="4">The sequence shown here is derived from an EMBL/GenBank/DDBJ whole genome shotgun (WGS) entry which is preliminary data.</text>
</comment>
<dbReference type="NCBIfam" id="NF011767">
    <property type="entry name" value="PRK15221.1"/>
    <property type="match status" value="1"/>
</dbReference>
<sequence length="167" mass="17751">MKSIKKLIIASALSMMAASCYAGAGSFLPNTEQQKSVDINFAAPDHLTVSLDQAPGLMAGRSHSGMDIAKLTVDSTSIKEYGVRGISSAVLDSYGITWKITGKNSGKSIVVGFPSQSLGNSHGPEMWKGLGWYTFDTNTPLDIVTMADQDISPDTYPLTVDVVGYQP</sequence>
<protein>
    <submittedName>
        <fullName evidence="4">Pilus assembly protein</fullName>
    </submittedName>
</protein>
<dbReference type="InterPro" id="IPR037028">
    <property type="entry name" value="Dr_adhesin_sf"/>
</dbReference>
<dbReference type="EMBL" id="AAGGZR010000009">
    <property type="protein sequence ID" value="EBN8605694.1"/>
    <property type="molecule type" value="Genomic_DNA"/>
</dbReference>
<gene>
    <name evidence="4" type="ORF">D1248_19970</name>
</gene>
<evidence type="ECO:0000313" key="4">
    <source>
        <dbReference type="EMBL" id="EBN8605694.1"/>
    </source>
</evidence>
<proteinExistence type="predicted"/>
<feature type="domain" description="Saf-pilin pilus formation protein" evidence="3">
    <location>
        <begin position="25"/>
        <end position="167"/>
    </location>
</feature>
<feature type="signal peptide" evidence="2">
    <location>
        <begin position="1"/>
        <end position="22"/>
    </location>
</feature>
<dbReference type="Pfam" id="PF09460">
    <property type="entry name" value="Saf-Nte_pilin"/>
    <property type="match status" value="1"/>
</dbReference>
<dbReference type="AlphaFoldDB" id="A0A5T9BR37"/>
<dbReference type="RefSeq" id="WP_080083150.1">
    <property type="nucleotide sequence ID" value="NZ_MYPF01000002.1"/>
</dbReference>
<dbReference type="Gene3D" id="2.60.40.1570">
    <property type="entry name" value="Dr adhesin"/>
    <property type="match status" value="1"/>
</dbReference>
<evidence type="ECO:0000256" key="1">
    <source>
        <dbReference type="ARBA" id="ARBA00022729"/>
    </source>
</evidence>
<evidence type="ECO:0000259" key="3">
    <source>
        <dbReference type="Pfam" id="PF09460"/>
    </source>
</evidence>
<dbReference type="PROSITE" id="PS51257">
    <property type="entry name" value="PROKAR_LIPOPROTEIN"/>
    <property type="match status" value="1"/>
</dbReference>
<dbReference type="SUPFAM" id="SSF49401">
    <property type="entry name" value="Bacterial adhesins"/>
    <property type="match status" value="1"/>
</dbReference>
<keyword evidence="1 2" id="KW-0732">Signal</keyword>
<evidence type="ECO:0000256" key="2">
    <source>
        <dbReference type="SAM" id="SignalP"/>
    </source>
</evidence>
<reference evidence="4" key="1">
    <citation type="submission" date="2018-08" db="EMBL/GenBank/DDBJ databases">
        <authorList>
            <consortium name="PulseNet: The National Subtyping Network for Foodborne Disease Surveillance"/>
            <person name="Tarr C.L."/>
            <person name="Trees E."/>
            <person name="Katz L.S."/>
            <person name="Carleton-Romer H.A."/>
            <person name="Stroika S."/>
            <person name="Kucerova Z."/>
            <person name="Roache K.F."/>
            <person name="Sabol A.L."/>
            <person name="Besser J."/>
            <person name="Gerner-Smidt P."/>
        </authorList>
    </citation>
    <scope>NUCLEOTIDE SEQUENCE</scope>
    <source>
        <strain evidence="4">PNUSAS048201</strain>
    </source>
</reference>
<dbReference type="InterPro" id="IPR018569">
    <property type="entry name" value="Saf-pilin_pilus_formation"/>
</dbReference>
<dbReference type="InterPro" id="IPR008966">
    <property type="entry name" value="Adhesion_dom_sf"/>
</dbReference>
<name>A0A5T9BR37_SALER</name>
<accession>A0A5T9BR37</accession>
<dbReference type="CDD" id="cd18775">
    <property type="entry name" value="SafA-like"/>
    <property type="match status" value="1"/>
</dbReference>
<organism evidence="4">
    <name type="scientific">Salmonella enterica</name>
    <name type="common">Salmonella choleraesuis</name>
    <dbReference type="NCBI Taxonomy" id="28901"/>
    <lineage>
        <taxon>Bacteria</taxon>
        <taxon>Pseudomonadati</taxon>
        <taxon>Pseudomonadota</taxon>
        <taxon>Gammaproteobacteria</taxon>
        <taxon>Enterobacterales</taxon>
        <taxon>Enterobacteriaceae</taxon>
        <taxon>Salmonella</taxon>
    </lineage>
</organism>
<feature type="chain" id="PRO_5026274038" evidence="2">
    <location>
        <begin position="23"/>
        <end position="167"/>
    </location>
</feature>